<dbReference type="RefSeq" id="WP_071176432.1">
    <property type="nucleotide sequence ID" value="NZ_CP017831.1"/>
</dbReference>
<dbReference type="GO" id="GO:0003700">
    <property type="term" value="F:DNA-binding transcription factor activity"/>
    <property type="evidence" value="ECO:0007669"/>
    <property type="project" value="InterPro"/>
</dbReference>
<keyword evidence="1" id="KW-0805">Transcription regulation</keyword>
<name>A0A1D9P2H6_9FIRM</name>
<evidence type="ECO:0000313" key="5">
    <source>
        <dbReference type="EMBL" id="AOZ96770.1"/>
    </source>
</evidence>
<dbReference type="PANTHER" id="PTHR47893">
    <property type="entry name" value="REGULATORY PROTEIN PCHR"/>
    <property type="match status" value="1"/>
</dbReference>
<evidence type="ECO:0000256" key="1">
    <source>
        <dbReference type="ARBA" id="ARBA00023015"/>
    </source>
</evidence>
<keyword evidence="3" id="KW-0804">Transcription</keyword>
<dbReference type="Proteomes" id="UP000179284">
    <property type="component" value="Chromosome I"/>
</dbReference>
<dbReference type="OrthoDB" id="9772607at2"/>
<proteinExistence type="predicted"/>
<keyword evidence="6" id="KW-1185">Reference proteome</keyword>
<reference evidence="6" key="1">
    <citation type="submission" date="2016-10" db="EMBL/GenBank/DDBJ databases">
        <title>The complete genome sequence of the rumen bacterium Butyrivibrio hungatei MB2003.</title>
        <authorList>
            <person name="Palevich N."/>
            <person name="Kelly W.J."/>
            <person name="Leahy S.C."/>
            <person name="Altermann E."/>
            <person name="Rakonjac J."/>
            <person name="Attwood G.T."/>
        </authorList>
    </citation>
    <scope>NUCLEOTIDE SEQUENCE [LARGE SCALE GENOMIC DNA]</scope>
    <source>
        <strain evidence="6">MB2003</strain>
    </source>
</reference>
<dbReference type="AlphaFoldDB" id="A0A1D9P2H6"/>
<dbReference type="InterPro" id="IPR053142">
    <property type="entry name" value="PchR_regulatory_protein"/>
</dbReference>
<evidence type="ECO:0000259" key="4">
    <source>
        <dbReference type="PROSITE" id="PS01124"/>
    </source>
</evidence>
<dbReference type="Pfam" id="PF12833">
    <property type="entry name" value="HTH_18"/>
    <property type="match status" value="1"/>
</dbReference>
<dbReference type="PANTHER" id="PTHR47893:SF1">
    <property type="entry name" value="REGULATORY PROTEIN PCHR"/>
    <property type="match status" value="1"/>
</dbReference>
<evidence type="ECO:0000256" key="2">
    <source>
        <dbReference type="ARBA" id="ARBA00023125"/>
    </source>
</evidence>
<gene>
    <name evidence="5" type="ORF">bhn_I1737</name>
</gene>
<dbReference type="EMBL" id="CP017831">
    <property type="protein sequence ID" value="AOZ96770.1"/>
    <property type="molecule type" value="Genomic_DNA"/>
</dbReference>
<feature type="domain" description="HTH araC/xylS-type" evidence="4">
    <location>
        <begin position="216"/>
        <end position="314"/>
    </location>
</feature>
<organism evidence="5 6">
    <name type="scientific">Butyrivibrio hungatei</name>
    <dbReference type="NCBI Taxonomy" id="185008"/>
    <lineage>
        <taxon>Bacteria</taxon>
        <taxon>Bacillati</taxon>
        <taxon>Bacillota</taxon>
        <taxon>Clostridia</taxon>
        <taxon>Lachnospirales</taxon>
        <taxon>Lachnospiraceae</taxon>
        <taxon>Butyrivibrio</taxon>
    </lineage>
</organism>
<evidence type="ECO:0000313" key="6">
    <source>
        <dbReference type="Proteomes" id="UP000179284"/>
    </source>
</evidence>
<dbReference type="InterPro" id="IPR009057">
    <property type="entry name" value="Homeodomain-like_sf"/>
</dbReference>
<dbReference type="KEGG" id="bhu:bhn_I1737"/>
<accession>A0A1D9P2H6</accession>
<sequence>MGRNEKQKGTQIQFTIPGENNEHEGKMKWIVLNECLYIGYIDIWSRYLPDSVFRSPSFRKQGTVPFKINYCFKGRCEVGLNSGTTTFVTGNEIALDYGTSGDGKKAFFYPTAEYEGIEVIIVPSEKLSSEISIFGAEKTADNLIEKLSHRNEPVITVADKRVKRCVEEIKEDIQGDYDTNLLMADIIKLLLLLGDISFDADKRRTYCTPSQVDIAKKALEIIMEDLSIRHTAAELASEFGVSESSLKNYFRAVYGRGYNDMIREIRMKKAAELIISSKKSLGEIAEDVGYQNQSRFSDAFLKYHKVLPMEFKRRNFKEKIK</sequence>
<dbReference type="PROSITE" id="PS01124">
    <property type="entry name" value="HTH_ARAC_FAMILY_2"/>
    <property type="match status" value="1"/>
</dbReference>
<dbReference type="SMART" id="SM00342">
    <property type="entry name" value="HTH_ARAC"/>
    <property type="match status" value="1"/>
</dbReference>
<dbReference type="InterPro" id="IPR018060">
    <property type="entry name" value="HTH_AraC"/>
</dbReference>
<dbReference type="InterPro" id="IPR018062">
    <property type="entry name" value="HTH_AraC-typ_CS"/>
</dbReference>
<dbReference type="PROSITE" id="PS00041">
    <property type="entry name" value="HTH_ARAC_FAMILY_1"/>
    <property type="match status" value="1"/>
</dbReference>
<dbReference type="Gene3D" id="1.10.10.60">
    <property type="entry name" value="Homeodomain-like"/>
    <property type="match status" value="1"/>
</dbReference>
<dbReference type="SUPFAM" id="SSF46689">
    <property type="entry name" value="Homeodomain-like"/>
    <property type="match status" value="1"/>
</dbReference>
<keyword evidence="2" id="KW-0238">DNA-binding</keyword>
<evidence type="ECO:0000256" key="3">
    <source>
        <dbReference type="ARBA" id="ARBA00023163"/>
    </source>
</evidence>
<protein>
    <submittedName>
        <fullName evidence="5">AraC family transcriptional regulator</fullName>
    </submittedName>
</protein>
<dbReference type="GO" id="GO:0043565">
    <property type="term" value="F:sequence-specific DNA binding"/>
    <property type="evidence" value="ECO:0007669"/>
    <property type="project" value="InterPro"/>
</dbReference>